<keyword evidence="1" id="KW-0812">Transmembrane</keyword>
<comment type="caution">
    <text evidence="2">The sequence shown here is derived from an EMBL/GenBank/DDBJ whole genome shotgun (WGS) entry which is preliminary data.</text>
</comment>
<evidence type="ECO:0000313" key="3">
    <source>
        <dbReference type="Proteomes" id="UP001280629"/>
    </source>
</evidence>
<dbReference type="Proteomes" id="UP001280629">
    <property type="component" value="Unassembled WGS sequence"/>
</dbReference>
<keyword evidence="1" id="KW-0472">Membrane</keyword>
<dbReference type="EMBL" id="JAUBDH010000020">
    <property type="protein sequence ID" value="MDW0111538.1"/>
    <property type="molecule type" value="Genomic_DNA"/>
</dbReference>
<name>A0ABU4G3J7_9BACL</name>
<feature type="transmembrane region" description="Helical" evidence="1">
    <location>
        <begin position="49"/>
        <end position="68"/>
    </location>
</feature>
<evidence type="ECO:0000256" key="1">
    <source>
        <dbReference type="SAM" id="Phobius"/>
    </source>
</evidence>
<dbReference type="RefSeq" id="WP_317937205.1">
    <property type="nucleotide sequence ID" value="NZ_JAUBDH010000020.1"/>
</dbReference>
<proteinExistence type="predicted"/>
<keyword evidence="1" id="KW-1133">Transmembrane helix</keyword>
<evidence type="ECO:0000313" key="2">
    <source>
        <dbReference type="EMBL" id="MDW0111538.1"/>
    </source>
</evidence>
<keyword evidence="3" id="KW-1185">Reference proteome</keyword>
<accession>A0ABU4G3J7</accession>
<sequence length="75" mass="8705">MKKILNVYGCLAALGLVLTIFTHPITGTDNMRIVFNKELMMSSSEIKEFLLFIFISSITYFFIVNLYFSKKKIEE</sequence>
<organism evidence="2 3">
    <name type="scientific">Sporosarcina aquimarina</name>
    <dbReference type="NCBI Taxonomy" id="114975"/>
    <lineage>
        <taxon>Bacteria</taxon>
        <taxon>Bacillati</taxon>
        <taxon>Bacillota</taxon>
        <taxon>Bacilli</taxon>
        <taxon>Bacillales</taxon>
        <taxon>Caryophanaceae</taxon>
        <taxon>Sporosarcina</taxon>
    </lineage>
</organism>
<protein>
    <submittedName>
        <fullName evidence="2">Uncharacterized protein</fullName>
    </submittedName>
</protein>
<reference evidence="2 3" key="1">
    <citation type="submission" date="2023-06" db="EMBL/GenBank/DDBJ databases">
        <title>Sporosarcina sp. nov., isolated from Korean traditional fermented seafood 'Jeotgal'.</title>
        <authorList>
            <person name="Yang A.-I."/>
            <person name="Shin N.-R."/>
        </authorList>
    </citation>
    <scope>NUCLEOTIDE SEQUENCE [LARGE SCALE GENOMIC DNA]</scope>
    <source>
        <strain evidence="2 3">KCTC3840</strain>
    </source>
</reference>
<gene>
    <name evidence="2" type="ORF">QT716_16075</name>
</gene>